<proteinExistence type="inferred from homology"/>
<feature type="signal peptide" evidence="14">
    <location>
        <begin position="1"/>
        <end position="18"/>
    </location>
</feature>
<feature type="binding site" evidence="11">
    <location>
        <position position="219"/>
    </location>
    <ligand>
        <name>Ca(2+)</name>
        <dbReference type="ChEBI" id="CHEBI:29108"/>
        <label>2</label>
    </ligand>
</feature>
<keyword evidence="6 14" id="KW-0560">Oxidoreductase</keyword>
<dbReference type="PROSITE" id="PS00436">
    <property type="entry name" value="PEROXIDASE_2"/>
    <property type="match status" value="1"/>
</dbReference>
<sequence length="389" mass="40610">MFAKTFLSFAMLAATVVAIPSVNKRATCSGGQTTANEACCVWFDVLDDIQTNLFHDGTCGEEAHEALRLIFHDAIAISPALTAQGQFGGGGADGSIMAHVDVEGAYHANNGLDEIIEAERPFALKHNVSFGDFIQFAGAVGASNCNGGPQIPFFAGRSNDSQAAPDGLVPLPTDDVTTILDRISDAGGFVAVELVWLLISHTVASQHTIDPSVPGAPFDSTPSEFDAQFFVETLLNGTAPTGSTLESANGEALSPIPGEFRLESDSLIARDSRTSCEWQRLISTFSGAVFAFFARLTVMPAFTANPDDMVAKFVQTVQKLSLLGFDQSTLTDCSDVIPTPSGSPAAGVLPAGKSFDDIQAACAATPFPTTISALPGKSLVAFNAGSSVF</sequence>
<feature type="binding site" evidence="11">
    <location>
        <position position="226"/>
    </location>
    <ligand>
        <name>Ca(2+)</name>
        <dbReference type="ChEBI" id="CHEBI:29108"/>
        <label>2</label>
    </ligand>
</feature>
<evidence type="ECO:0000256" key="2">
    <source>
        <dbReference type="ARBA" id="ARBA00022559"/>
    </source>
</evidence>
<feature type="chain" id="PRO_5011831674" description="Peroxidase" evidence="14">
    <location>
        <begin position="19"/>
        <end position="389"/>
    </location>
</feature>
<evidence type="ECO:0000313" key="16">
    <source>
        <dbReference type="EMBL" id="OJT03267.1"/>
    </source>
</evidence>
<evidence type="ECO:0000256" key="11">
    <source>
        <dbReference type="PIRSR" id="PIRSR601621-2"/>
    </source>
</evidence>
<keyword evidence="8" id="KW-0325">Glycoprotein</keyword>
<feature type="disulfide bond" evidence="13">
    <location>
        <begin position="276"/>
        <end position="362"/>
    </location>
</feature>
<evidence type="ECO:0000256" key="10">
    <source>
        <dbReference type="PIRSR" id="PIRSR601621-1"/>
    </source>
</evidence>
<dbReference type="OMA" id="CEWQRLI"/>
<evidence type="ECO:0000256" key="12">
    <source>
        <dbReference type="PIRSR" id="PIRSR601621-3"/>
    </source>
</evidence>
<dbReference type="PANTHER" id="PTHR31356">
    <property type="entry name" value="THYLAKOID LUMENAL 29 KDA PROTEIN, CHLOROPLASTIC-RELATED"/>
    <property type="match status" value="1"/>
</dbReference>
<feature type="binding site" evidence="11">
    <location>
        <position position="91"/>
    </location>
    <ligand>
        <name>Ca(2+)</name>
        <dbReference type="ChEBI" id="CHEBI:29108"/>
        <label>1</label>
    </ligand>
</feature>
<evidence type="ECO:0000256" key="1">
    <source>
        <dbReference type="ARBA" id="ARBA00006089"/>
    </source>
</evidence>
<dbReference type="AlphaFoldDB" id="A0A1M2V6U7"/>
<dbReference type="InterPro" id="IPR010255">
    <property type="entry name" value="Haem_peroxidase_sf"/>
</dbReference>
<evidence type="ECO:0000313" key="17">
    <source>
        <dbReference type="Proteomes" id="UP000184267"/>
    </source>
</evidence>
<dbReference type="SUPFAM" id="SSF48113">
    <property type="entry name" value="Heme-dependent peroxidases"/>
    <property type="match status" value="1"/>
</dbReference>
<dbReference type="CDD" id="cd00692">
    <property type="entry name" value="ligninase"/>
    <property type="match status" value="1"/>
</dbReference>
<dbReference type="Pfam" id="PF00141">
    <property type="entry name" value="peroxidase"/>
    <property type="match status" value="1"/>
</dbReference>
<evidence type="ECO:0000259" key="15">
    <source>
        <dbReference type="PROSITE" id="PS50873"/>
    </source>
</evidence>
<dbReference type="GO" id="GO:0004601">
    <property type="term" value="F:peroxidase activity"/>
    <property type="evidence" value="ECO:0007669"/>
    <property type="project" value="UniProtKB-KW"/>
</dbReference>
<evidence type="ECO:0000256" key="9">
    <source>
        <dbReference type="ARBA" id="ARBA00023185"/>
    </source>
</evidence>
<dbReference type="InterPro" id="IPR024589">
    <property type="entry name" value="Ligninase_C"/>
</dbReference>
<feature type="domain" description="Plant heme peroxidase family profile" evidence="15">
    <location>
        <begin position="67"/>
        <end position="366"/>
    </location>
</feature>
<feature type="binding site" evidence="11">
    <location>
        <position position="202"/>
    </location>
    <ligand>
        <name>Ca(2+)</name>
        <dbReference type="ChEBI" id="CHEBI:29108"/>
        <label>2</label>
    </ligand>
</feature>
<evidence type="ECO:0000256" key="3">
    <source>
        <dbReference type="ARBA" id="ARBA00022617"/>
    </source>
</evidence>
<evidence type="ECO:0000256" key="7">
    <source>
        <dbReference type="ARBA" id="ARBA00023004"/>
    </source>
</evidence>
<dbReference type="GO" id="GO:0042744">
    <property type="term" value="P:hydrogen peroxide catabolic process"/>
    <property type="evidence" value="ECO:0007669"/>
    <property type="project" value="TreeGrafter"/>
</dbReference>
<dbReference type="GO" id="GO:0034599">
    <property type="term" value="P:cellular response to oxidative stress"/>
    <property type="evidence" value="ECO:0007669"/>
    <property type="project" value="InterPro"/>
</dbReference>
<keyword evidence="7 11" id="KW-0408">Iron</keyword>
<feature type="binding site" evidence="11">
    <location>
        <position position="93"/>
    </location>
    <ligand>
        <name>Ca(2+)</name>
        <dbReference type="ChEBI" id="CHEBI:29108"/>
        <label>1</label>
    </ligand>
</feature>
<dbReference type="PRINTS" id="PR00462">
    <property type="entry name" value="LIGNINASE"/>
</dbReference>
<dbReference type="InterPro" id="IPR044831">
    <property type="entry name" value="Ccp1-like"/>
</dbReference>
<comment type="cofactor">
    <cofactor evidence="11">
        <name>heme b</name>
        <dbReference type="ChEBI" id="CHEBI:60344"/>
    </cofactor>
    <text evidence="11">Binds 1 heme b (iron(II)-protoporphyrin IX) group per subunit.</text>
</comment>
<keyword evidence="5 14" id="KW-0732">Signal</keyword>
<accession>A0A1M2V6U7</accession>
<feature type="binding site" description="axial binding residue" evidence="11">
    <location>
        <position position="201"/>
    </location>
    <ligand>
        <name>heme b</name>
        <dbReference type="ChEBI" id="CHEBI:60344"/>
    </ligand>
    <ligandPart>
        <name>Fe</name>
        <dbReference type="ChEBI" id="CHEBI:18248"/>
    </ligandPart>
</feature>
<evidence type="ECO:0000256" key="6">
    <source>
        <dbReference type="ARBA" id="ARBA00023002"/>
    </source>
</evidence>
<dbReference type="InterPro" id="IPR002016">
    <property type="entry name" value="Haem_peroxidase"/>
</dbReference>
<keyword evidence="2 14" id="KW-0575">Peroxidase</keyword>
<dbReference type="STRING" id="154538.A0A1M2V6U7"/>
<feature type="disulfide bond" evidence="13">
    <location>
        <begin position="28"/>
        <end position="40"/>
    </location>
</feature>
<feature type="disulfide bond" evidence="13">
    <location>
        <begin position="39"/>
        <end position="333"/>
    </location>
</feature>
<dbReference type="GO" id="GO:0000302">
    <property type="term" value="P:response to reactive oxygen species"/>
    <property type="evidence" value="ECO:0007669"/>
    <property type="project" value="TreeGrafter"/>
</dbReference>
<evidence type="ECO:0000256" key="14">
    <source>
        <dbReference type="RuleBase" id="RU363051"/>
    </source>
</evidence>
<dbReference type="OrthoDB" id="2113341at2759"/>
<keyword evidence="9" id="KW-0439">Lignin degradation</keyword>
<dbReference type="InterPro" id="IPR001621">
    <property type="entry name" value="Ligninase"/>
</dbReference>
<keyword evidence="11 14" id="KW-0106">Calcium</keyword>
<keyword evidence="13" id="KW-1015">Disulfide bond</keyword>
<feature type="disulfide bond" evidence="13">
    <location>
        <begin position="59"/>
        <end position="145"/>
    </location>
</feature>
<keyword evidence="3 11" id="KW-0349">Heme</keyword>
<dbReference type="PRINTS" id="PR00458">
    <property type="entry name" value="PEROXIDASE"/>
</dbReference>
<dbReference type="Pfam" id="PF11895">
    <property type="entry name" value="Peroxidase_ext"/>
    <property type="match status" value="1"/>
</dbReference>
<dbReference type="GO" id="GO:0046872">
    <property type="term" value="F:metal ion binding"/>
    <property type="evidence" value="ECO:0007669"/>
    <property type="project" value="UniProtKB-UniRule"/>
</dbReference>
<comment type="caution">
    <text evidence="16">The sequence shown here is derived from an EMBL/GenBank/DDBJ whole genome shotgun (WGS) entry which is preliminary data.</text>
</comment>
<gene>
    <name evidence="16" type="ORF">TRAPUB_6134</name>
</gene>
<evidence type="ECO:0000256" key="13">
    <source>
        <dbReference type="PIRSR" id="PIRSR601621-4"/>
    </source>
</evidence>
<dbReference type="InterPro" id="IPR019794">
    <property type="entry name" value="Peroxidases_AS"/>
</dbReference>
<evidence type="ECO:0000256" key="8">
    <source>
        <dbReference type="ARBA" id="ARBA00023180"/>
    </source>
</evidence>
<feature type="active site" description="Proton acceptor" evidence="10">
    <location>
        <position position="72"/>
    </location>
</feature>
<dbReference type="EC" id="1.11.1.-" evidence="14"/>
<dbReference type="GO" id="GO:0020037">
    <property type="term" value="F:heme binding"/>
    <property type="evidence" value="ECO:0007669"/>
    <property type="project" value="UniProtKB-UniRule"/>
</dbReference>
<dbReference type="EMBL" id="MNAD01001620">
    <property type="protein sequence ID" value="OJT03267.1"/>
    <property type="molecule type" value="Genomic_DNA"/>
</dbReference>
<comment type="cofactor">
    <cofactor evidence="11 14">
        <name>Ca(2+)</name>
        <dbReference type="ChEBI" id="CHEBI:29108"/>
    </cofactor>
    <text evidence="11 14">Binds 2 calcium ions per subunit.</text>
</comment>
<keyword evidence="17" id="KW-1185">Reference proteome</keyword>
<dbReference type="Gene3D" id="1.10.520.10">
    <property type="match status" value="1"/>
</dbReference>
<evidence type="ECO:0000256" key="5">
    <source>
        <dbReference type="ARBA" id="ARBA00022729"/>
    </source>
</evidence>
<evidence type="ECO:0000256" key="4">
    <source>
        <dbReference type="ARBA" id="ARBA00022723"/>
    </source>
</evidence>
<dbReference type="PROSITE" id="PS50873">
    <property type="entry name" value="PEROXIDASE_4"/>
    <property type="match status" value="1"/>
</dbReference>
<comment type="similarity">
    <text evidence="1 14">Belongs to the peroxidase family. Ligninase subfamily.</text>
</comment>
<feature type="binding site" evidence="11">
    <location>
        <position position="95"/>
    </location>
    <ligand>
        <name>Ca(2+)</name>
        <dbReference type="ChEBI" id="CHEBI:29108"/>
        <label>1</label>
    </ligand>
</feature>
<keyword evidence="4 11" id="KW-0479">Metal-binding</keyword>
<feature type="site" description="Transition state stabilizer" evidence="12">
    <location>
        <position position="68"/>
    </location>
</feature>
<reference evidence="16 17" key="1">
    <citation type="submission" date="2016-10" db="EMBL/GenBank/DDBJ databases">
        <title>Genome sequence of the basidiomycete white-rot fungus Trametes pubescens.</title>
        <authorList>
            <person name="Makela M.R."/>
            <person name="Granchi Z."/>
            <person name="Peng M."/>
            <person name="De Vries R.P."/>
            <person name="Grigoriev I."/>
            <person name="Riley R."/>
            <person name="Hilden K."/>
        </authorList>
    </citation>
    <scope>NUCLEOTIDE SEQUENCE [LARGE SCALE GENOMIC DNA]</scope>
    <source>
        <strain evidence="16 17">FBCC735</strain>
    </source>
</reference>
<dbReference type="PANTHER" id="PTHR31356:SF66">
    <property type="entry name" value="CATALASE-PEROXIDASE"/>
    <property type="match status" value="1"/>
</dbReference>
<feature type="binding site" evidence="11">
    <location>
        <position position="73"/>
    </location>
    <ligand>
        <name>Ca(2+)</name>
        <dbReference type="ChEBI" id="CHEBI:29108"/>
        <label>1</label>
    </ligand>
</feature>
<dbReference type="Proteomes" id="UP000184267">
    <property type="component" value="Unassembled WGS sequence"/>
</dbReference>
<protein>
    <recommendedName>
        <fullName evidence="14">Peroxidase</fullName>
        <ecNumber evidence="14">1.11.1.-</ecNumber>
    </recommendedName>
</protein>
<feature type="binding site" evidence="11">
    <location>
        <position position="221"/>
    </location>
    <ligand>
        <name>Ca(2+)</name>
        <dbReference type="ChEBI" id="CHEBI:29108"/>
        <label>2</label>
    </ligand>
</feature>
<dbReference type="GO" id="GO:0046274">
    <property type="term" value="P:lignin catabolic process"/>
    <property type="evidence" value="ECO:0007669"/>
    <property type="project" value="UniProtKB-KW"/>
</dbReference>
<dbReference type="Gene3D" id="1.10.420.10">
    <property type="entry name" value="Peroxidase, domain 2"/>
    <property type="match status" value="1"/>
</dbReference>
<name>A0A1M2V6U7_TRAPU</name>
<organism evidence="16 17">
    <name type="scientific">Trametes pubescens</name>
    <name type="common">White-rot fungus</name>
    <dbReference type="NCBI Taxonomy" id="154538"/>
    <lineage>
        <taxon>Eukaryota</taxon>
        <taxon>Fungi</taxon>
        <taxon>Dikarya</taxon>
        <taxon>Basidiomycota</taxon>
        <taxon>Agaricomycotina</taxon>
        <taxon>Agaricomycetes</taxon>
        <taxon>Polyporales</taxon>
        <taxon>Polyporaceae</taxon>
        <taxon>Trametes</taxon>
    </lineage>
</organism>